<keyword evidence="4" id="KW-0597">Phosphoprotein</keyword>
<evidence type="ECO:0000256" key="13">
    <source>
        <dbReference type="ARBA" id="ARBA00023136"/>
    </source>
</evidence>
<evidence type="ECO:0000313" key="23">
    <source>
        <dbReference type="Proteomes" id="UP000636709"/>
    </source>
</evidence>
<name>A0A835F7Z6_9POAL</name>
<dbReference type="GO" id="GO:0004674">
    <property type="term" value="F:protein serine/threonine kinase activity"/>
    <property type="evidence" value="ECO:0007669"/>
    <property type="project" value="UniProtKB-KW"/>
</dbReference>
<comment type="caution">
    <text evidence="17">Lacks conserved residue(s) required for the propagation of feature annotation.</text>
</comment>
<dbReference type="InterPro" id="IPR011009">
    <property type="entry name" value="Kinase-like_dom_sf"/>
</dbReference>
<dbReference type="FunFam" id="2.10.25.10:FF:000038">
    <property type="entry name" value="Fibrillin 2"/>
    <property type="match status" value="1"/>
</dbReference>
<dbReference type="GO" id="GO:0030247">
    <property type="term" value="F:polysaccharide binding"/>
    <property type="evidence" value="ECO:0007669"/>
    <property type="project" value="InterPro"/>
</dbReference>
<keyword evidence="2" id="KW-0723">Serine/threonine-protein kinase</keyword>
<evidence type="ECO:0000256" key="6">
    <source>
        <dbReference type="ARBA" id="ARBA00022692"/>
    </source>
</evidence>
<dbReference type="FunFam" id="1.10.510.10:FF:000084">
    <property type="entry name" value="Wall-associated receptor kinase 2"/>
    <property type="match status" value="1"/>
</dbReference>
<dbReference type="AlphaFoldDB" id="A0A835F7Z6"/>
<dbReference type="SMART" id="SM00179">
    <property type="entry name" value="EGF_CA"/>
    <property type="match status" value="3"/>
</dbReference>
<evidence type="ECO:0000259" key="21">
    <source>
        <dbReference type="PROSITE" id="PS50026"/>
    </source>
</evidence>
<dbReference type="GO" id="GO:0005886">
    <property type="term" value="C:plasma membrane"/>
    <property type="evidence" value="ECO:0007669"/>
    <property type="project" value="TreeGrafter"/>
</dbReference>
<gene>
    <name evidence="22" type="ORF">HU200_016793</name>
</gene>
<dbReference type="Gene3D" id="3.30.200.20">
    <property type="entry name" value="Phosphorylase Kinase, domain 1"/>
    <property type="match status" value="1"/>
</dbReference>
<dbReference type="InterPro" id="IPR001245">
    <property type="entry name" value="Ser-Thr/Tyr_kinase_cat_dom"/>
</dbReference>
<keyword evidence="3 17" id="KW-0245">EGF-like domain</keyword>
<evidence type="ECO:0000256" key="7">
    <source>
        <dbReference type="ARBA" id="ARBA00022729"/>
    </source>
</evidence>
<dbReference type="GO" id="GO:0007166">
    <property type="term" value="P:cell surface receptor signaling pathway"/>
    <property type="evidence" value="ECO:0007669"/>
    <property type="project" value="InterPro"/>
</dbReference>
<dbReference type="GO" id="GO:0005509">
    <property type="term" value="F:calcium ion binding"/>
    <property type="evidence" value="ECO:0007669"/>
    <property type="project" value="InterPro"/>
</dbReference>
<dbReference type="InterPro" id="IPR025287">
    <property type="entry name" value="WAK_GUB"/>
</dbReference>
<dbReference type="InterPro" id="IPR000742">
    <property type="entry name" value="EGF"/>
</dbReference>
<keyword evidence="9 18" id="KW-0547">Nucleotide-binding</keyword>
<keyword evidence="12 19" id="KW-1133">Transmembrane helix</keyword>
<dbReference type="PROSITE" id="PS00010">
    <property type="entry name" value="ASX_HYDROXYL"/>
    <property type="match status" value="2"/>
</dbReference>
<evidence type="ECO:0000256" key="17">
    <source>
        <dbReference type="PROSITE-ProRule" id="PRU00076"/>
    </source>
</evidence>
<evidence type="ECO:0000256" key="15">
    <source>
        <dbReference type="ARBA" id="ARBA00023180"/>
    </source>
</evidence>
<evidence type="ECO:0000256" key="18">
    <source>
        <dbReference type="PROSITE-ProRule" id="PRU10141"/>
    </source>
</evidence>
<keyword evidence="14" id="KW-1015">Disulfide bond</keyword>
<evidence type="ECO:0000256" key="19">
    <source>
        <dbReference type="SAM" id="Phobius"/>
    </source>
</evidence>
<dbReference type="SUPFAM" id="SSF57196">
    <property type="entry name" value="EGF/Laminin"/>
    <property type="match status" value="1"/>
</dbReference>
<comment type="function">
    <text evidence="16">Serine/threonine-protein kinase that may function as a signaling receptor of extracellular matrix component. Binding to pectin may have significance in the control of cell expansion, morphogenesis and development.</text>
</comment>
<evidence type="ECO:0000256" key="8">
    <source>
        <dbReference type="ARBA" id="ARBA00022737"/>
    </source>
</evidence>
<accession>A0A835F7Z6</accession>
<dbReference type="PROSITE" id="PS50026">
    <property type="entry name" value="EGF_3"/>
    <property type="match status" value="1"/>
</dbReference>
<dbReference type="GO" id="GO:0005524">
    <property type="term" value="F:ATP binding"/>
    <property type="evidence" value="ECO:0007669"/>
    <property type="project" value="UniProtKB-UniRule"/>
</dbReference>
<sequence length="973" mass="106768">MATLVADTGEKAPRVIGGCSSFCTMRDEDTVLSAVVDDYNEGRRGKYCTGTSGCCVAPLAGSSPPREVQVRWLHGGNHAAEQFMIPVNVLVGEEGWIDQLDRPADQVELLQEQEVPLVLKWGVAQDLPQCGGDCELDVCKSDHAIVSNEHSGITCQCEDGYDGNAYLSGGCQDVDECKLPSEENVCLFGECINTIGSYICRCPDGTYGNPIVKGGCISIDSSTTAVDDHIRGQPNCSTTCGDVRVPYPFGFGASHCYWPGFNLTCDTSRNPPWLLLDRDGTIQVIEISLIDSTVRVIHHHSSTDDFFGHINNDEHGFDLDFGESYMLSDRNEFVVYGCGINGTLHAHHENDGNARPYSVISNCFSTCSSSSLVKGRDAGSLVPTQTQGSAYCTGRDGCCHSPIAAGSTPTTADIVWPDSSVMNTSQRELLVFTLITEEGLSGNWYMILNTSTSLYVASPLVLWWAVKQGFPMPVNNTKQCPGYIASRLCKSEHSDCQQQNGGYTCYCQKGYQDNAYITDGCQDINECNNATVRNSCFGECNNLPGHFECRCPKGTHGDPSTPAGCISSHTGIIIGSSVANGPALLLLVLGIILILRKIKQHRIKVLKRTYFKQNRGQLLQQLVSQNADISEKMIIPLDELAKATNSFDKTRELGHGGHGTVYKGILSDLNVVAIKRSKITIQKEIDEFINEVAILSQINHRNVVKLFGCCLETEVPLLVYEFISNGTLYQHLHVEGPRSLSWRNRLRIAAEIATSLTYLHSAVSTPIIHRDIKSSNILLDGTLTAKVSDFGASRYIPLEKTGLTTRVQGTIGYLDPMYFYIGRLTEKSDVYSFGVILVELLTRKKPFPYLSMEGDGLVAHFVNLLAEGNLVKIIDPQVMEEGGEEIQEVAALAASCINLRGDERPTKRQVEHSLEGLEGSTMRENHGMAAAELETDSVEFSYQSSAKKGQGFEEFSRRYSLEQEMMMSTRYPR</sequence>
<comment type="caution">
    <text evidence="22">The sequence shown here is derived from an EMBL/GenBank/DDBJ whole genome shotgun (WGS) entry which is preliminary data.</text>
</comment>
<dbReference type="SUPFAM" id="SSF57184">
    <property type="entry name" value="Growth factor receptor domain"/>
    <property type="match status" value="1"/>
</dbReference>
<dbReference type="InterPro" id="IPR001881">
    <property type="entry name" value="EGF-like_Ca-bd_dom"/>
</dbReference>
<evidence type="ECO:0000256" key="12">
    <source>
        <dbReference type="ARBA" id="ARBA00022989"/>
    </source>
</evidence>
<keyword evidence="13 19" id="KW-0472">Membrane</keyword>
<feature type="transmembrane region" description="Helical" evidence="19">
    <location>
        <begin position="572"/>
        <end position="595"/>
    </location>
</feature>
<evidence type="ECO:0000256" key="14">
    <source>
        <dbReference type="ARBA" id="ARBA00023157"/>
    </source>
</evidence>
<dbReference type="Pfam" id="PF07714">
    <property type="entry name" value="PK_Tyr_Ser-Thr"/>
    <property type="match status" value="1"/>
</dbReference>
<dbReference type="InterPro" id="IPR049883">
    <property type="entry name" value="NOTCH1_EGF-like"/>
</dbReference>
<evidence type="ECO:0000256" key="1">
    <source>
        <dbReference type="ARBA" id="ARBA00004479"/>
    </source>
</evidence>
<dbReference type="InterPro" id="IPR017441">
    <property type="entry name" value="Protein_kinase_ATP_BS"/>
</dbReference>
<dbReference type="PANTHER" id="PTHR27005">
    <property type="entry name" value="WALL-ASSOCIATED RECEPTOR KINASE-LIKE 21"/>
    <property type="match status" value="1"/>
</dbReference>
<dbReference type="InterPro" id="IPR000152">
    <property type="entry name" value="EGF-type_Asp/Asn_hydroxyl_site"/>
</dbReference>
<dbReference type="Gene3D" id="1.10.510.10">
    <property type="entry name" value="Transferase(Phosphotransferase) domain 1"/>
    <property type="match status" value="1"/>
</dbReference>
<dbReference type="InterPro" id="IPR009030">
    <property type="entry name" value="Growth_fac_rcpt_cys_sf"/>
</dbReference>
<evidence type="ECO:0000259" key="20">
    <source>
        <dbReference type="PROSITE" id="PS50011"/>
    </source>
</evidence>
<evidence type="ECO:0000256" key="11">
    <source>
        <dbReference type="ARBA" id="ARBA00022840"/>
    </source>
</evidence>
<dbReference type="OrthoDB" id="681832at2759"/>
<dbReference type="CDD" id="cd00054">
    <property type="entry name" value="EGF_CA"/>
    <property type="match status" value="2"/>
</dbReference>
<dbReference type="SMART" id="SM00181">
    <property type="entry name" value="EGF"/>
    <property type="match status" value="4"/>
</dbReference>
<dbReference type="PANTHER" id="PTHR27005:SF215">
    <property type="entry name" value="OS09G0562600 PROTEIN"/>
    <property type="match status" value="1"/>
</dbReference>
<evidence type="ECO:0000256" key="10">
    <source>
        <dbReference type="ARBA" id="ARBA00022777"/>
    </source>
</evidence>
<evidence type="ECO:0000256" key="2">
    <source>
        <dbReference type="ARBA" id="ARBA00022527"/>
    </source>
</evidence>
<keyword evidence="15" id="KW-0325">Glycoprotein</keyword>
<feature type="domain" description="Protein kinase" evidence="20">
    <location>
        <begin position="647"/>
        <end position="915"/>
    </location>
</feature>
<dbReference type="Pfam" id="PF13947">
    <property type="entry name" value="GUB_WAK_bind"/>
    <property type="match status" value="1"/>
</dbReference>
<organism evidence="22 23">
    <name type="scientific">Digitaria exilis</name>
    <dbReference type="NCBI Taxonomy" id="1010633"/>
    <lineage>
        <taxon>Eukaryota</taxon>
        <taxon>Viridiplantae</taxon>
        <taxon>Streptophyta</taxon>
        <taxon>Embryophyta</taxon>
        <taxon>Tracheophyta</taxon>
        <taxon>Spermatophyta</taxon>
        <taxon>Magnoliopsida</taxon>
        <taxon>Liliopsida</taxon>
        <taxon>Poales</taxon>
        <taxon>Poaceae</taxon>
        <taxon>PACMAD clade</taxon>
        <taxon>Panicoideae</taxon>
        <taxon>Panicodae</taxon>
        <taxon>Paniceae</taxon>
        <taxon>Anthephorinae</taxon>
        <taxon>Digitaria</taxon>
    </lineage>
</organism>
<evidence type="ECO:0000256" key="3">
    <source>
        <dbReference type="ARBA" id="ARBA00022536"/>
    </source>
</evidence>
<keyword evidence="5" id="KW-0808">Transferase</keyword>
<dbReference type="SUPFAM" id="SSF56112">
    <property type="entry name" value="Protein kinase-like (PK-like)"/>
    <property type="match status" value="1"/>
</dbReference>
<keyword evidence="6 19" id="KW-0812">Transmembrane</keyword>
<dbReference type="InterPro" id="IPR000719">
    <property type="entry name" value="Prot_kinase_dom"/>
</dbReference>
<evidence type="ECO:0000313" key="22">
    <source>
        <dbReference type="EMBL" id="KAF8730919.1"/>
    </source>
</evidence>
<keyword evidence="10" id="KW-0418">Kinase</keyword>
<dbReference type="SMART" id="SM00220">
    <property type="entry name" value="S_TKc"/>
    <property type="match status" value="1"/>
</dbReference>
<dbReference type="InterPro" id="IPR045274">
    <property type="entry name" value="WAK-like"/>
</dbReference>
<dbReference type="EMBL" id="JACEFO010001613">
    <property type="protein sequence ID" value="KAF8730919.1"/>
    <property type="molecule type" value="Genomic_DNA"/>
</dbReference>
<dbReference type="InterPro" id="IPR008271">
    <property type="entry name" value="Ser/Thr_kinase_AS"/>
</dbReference>
<dbReference type="FunFam" id="3.30.200.20:FF:000043">
    <property type="entry name" value="Wall-associated receptor kinase 2"/>
    <property type="match status" value="1"/>
</dbReference>
<evidence type="ECO:0000256" key="16">
    <source>
        <dbReference type="ARBA" id="ARBA00058961"/>
    </source>
</evidence>
<dbReference type="PROSITE" id="PS50011">
    <property type="entry name" value="PROTEIN_KINASE_DOM"/>
    <property type="match status" value="1"/>
</dbReference>
<dbReference type="PROSITE" id="PS00108">
    <property type="entry name" value="PROTEIN_KINASE_ST"/>
    <property type="match status" value="1"/>
</dbReference>
<keyword evidence="23" id="KW-1185">Reference proteome</keyword>
<feature type="domain" description="EGF-like" evidence="21">
    <location>
        <begin position="173"/>
        <end position="209"/>
    </location>
</feature>
<dbReference type="PROSITE" id="PS00107">
    <property type="entry name" value="PROTEIN_KINASE_ATP"/>
    <property type="match status" value="1"/>
</dbReference>
<dbReference type="InterPro" id="IPR018097">
    <property type="entry name" value="EGF_Ca-bd_CS"/>
</dbReference>
<proteinExistence type="predicted"/>
<dbReference type="PROSITE" id="PS01187">
    <property type="entry name" value="EGF_CA"/>
    <property type="match status" value="2"/>
</dbReference>
<keyword evidence="7" id="KW-0732">Signal</keyword>
<feature type="binding site" evidence="18">
    <location>
        <position position="675"/>
    </location>
    <ligand>
        <name>ATP</name>
        <dbReference type="ChEBI" id="CHEBI:30616"/>
    </ligand>
</feature>
<evidence type="ECO:0000256" key="5">
    <source>
        <dbReference type="ARBA" id="ARBA00022679"/>
    </source>
</evidence>
<reference evidence="22" key="1">
    <citation type="submission" date="2020-07" db="EMBL/GenBank/DDBJ databases">
        <title>Genome sequence and genetic diversity analysis of an under-domesticated orphan crop, white fonio (Digitaria exilis).</title>
        <authorList>
            <person name="Bennetzen J.L."/>
            <person name="Chen S."/>
            <person name="Ma X."/>
            <person name="Wang X."/>
            <person name="Yssel A.E.J."/>
            <person name="Chaluvadi S.R."/>
            <person name="Johnson M."/>
            <person name="Gangashetty P."/>
            <person name="Hamidou F."/>
            <person name="Sanogo M.D."/>
            <person name="Zwaenepoel A."/>
            <person name="Wallace J."/>
            <person name="Van De Peer Y."/>
            <person name="Van Deynze A."/>
        </authorList>
    </citation>
    <scope>NUCLEOTIDE SEQUENCE</scope>
    <source>
        <tissue evidence="22">Leaves</tissue>
    </source>
</reference>
<comment type="subcellular location">
    <subcellularLocation>
        <location evidence="1">Membrane</location>
        <topology evidence="1">Single-pass type I membrane protein</topology>
    </subcellularLocation>
</comment>
<keyword evidence="8" id="KW-0677">Repeat</keyword>
<keyword evidence="11 18" id="KW-0067">ATP-binding</keyword>
<evidence type="ECO:0000256" key="4">
    <source>
        <dbReference type="ARBA" id="ARBA00022553"/>
    </source>
</evidence>
<protein>
    <submittedName>
        <fullName evidence="22">Uncharacterized protein</fullName>
    </submittedName>
</protein>
<dbReference type="Proteomes" id="UP000636709">
    <property type="component" value="Unassembled WGS sequence"/>
</dbReference>
<dbReference type="Gene3D" id="2.10.25.10">
    <property type="entry name" value="Laminin"/>
    <property type="match status" value="2"/>
</dbReference>
<dbReference type="Pfam" id="PF07645">
    <property type="entry name" value="EGF_CA"/>
    <property type="match status" value="2"/>
</dbReference>
<evidence type="ECO:0000256" key="9">
    <source>
        <dbReference type="ARBA" id="ARBA00022741"/>
    </source>
</evidence>